<evidence type="ECO:0000256" key="9">
    <source>
        <dbReference type="SAM" id="MobiDB-lite"/>
    </source>
</evidence>
<evidence type="ECO:0000259" key="10">
    <source>
        <dbReference type="Pfam" id="PF00156"/>
    </source>
</evidence>
<dbReference type="Pfam" id="PF00156">
    <property type="entry name" value="Pribosyltran"/>
    <property type="match status" value="1"/>
</dbReference>
<keyword evidence="6" id="KW-0328">Glycosyltransferase</keyword>
<evidence type="ECO:0000256" key="2">
    <source>
        <dbReference type="ARBA" id="ARBA00004889"/>
    </source>
</evidence>
<evidence type="ECO:0000256" key="5">
    <source>
        <dbReference type="ARBA" id="ARBA00011971"/>
    </source>
</evidence>
<evidence type="ECO:0000313" key="12">
    <source>
        <dbReference type="Proteomes" id="UP000654370"/>
    </source>
</evidence>
<dbReference type="GO" id="GO:0046132">
    <property type="term" value="P:pyrimidine ribonucleoside biosynthetic process"/>
    <property type="evidence" value="ECO:0007669"/>
    <property type="project" value="TreeGrafter"/>
</dbReference>
<dbReference type="CDD" id="cd06223">
    <property type="entry name" value="PRTases_typeI"/>
    <property type="match status" value="1"/>
</dbReference>
<dbReference type="EMBL" id="JAEPQZ010000004">
    <property type="protein sequence ID" value="KAG2182105.1"/>
    <property type="molecule type" value="Genomic_DNA"/>
</dbReference>
<feature type="compositionally biased region" description="Polar residues" evidence="9">
    <location>
        <begin position="199"/>
        <end position="214"/>
    </location>
</feature>
<evidence type="ECO:0000256" key="4">
    <source>
        <dbReference type="ARBA" id="ARBA00011738"/>
    </source>
</evidence>
<dbReference type="GO" id="GO:0004588">
    <property type="term" value="F:orotate phosphoribosyltransferase activity"/>
    <property type="evidence" value="ECO:0007669"/>
    <property type="project" value="UniProtKB-EC"/>
</dbReference>
<evidence type="ECO:0000313" key="11">
    <source>
        <dbReference type="EMBL" id="KAG2182105.1"/>
    </source>
</evidence>
<evidence type="ECO:0000256" key="6">
    <source>
        <dbReference type="ARBA" id="ARBA00022676"/>
    </source>
</evidence>
<dbReference type="PANTHER" id="PTHR46683:SF1">
    <property type="entry name" value="OROTATE PHOSPHORIBOSYLTRANSFERASE 1-RELATED"/>
    <property type="match status" value="1"/>
</dbReference>
<keyword evidence="8" id="KW-0665">Pyrimidine biosynthesis</keyword>
<comment type="similarity">
    <text evidence="3">Belongs to the purine/pyrimidine phosphoribosyltransferase family. PyrE subfamily.</text>
</comment>
<dbReference type="GO" id="GO:0044205">
    <property type="term" value="P:'de novo' UMP biosynthetic process"/>
    <property type="evidence" value="ECO:0007669"/>
    <property type="project" value="UniProtKB-UniPathway"/>
</dbReference>
<dbReference type="UniPathway" id="UPA00070">
    <property type="reaction ID" value="UER00119"/>
</dbReference>
<dbReference type="InterPro" id="IPR000836">
    <property type="entry name" value="PRTase_dom"/>
</dbReference>
<evidence type="ECO:0000256" key="3">
    <source>
        <dbReference type="ARBA" id="ARBA00006340"/>
    </source>
</evidence>
<comment type="pathway">
    <text evidence="2">Pyrimidine metabolism; UMP biosynthesis via de novo pathway; UMP from orotate: step 1/2.</text>
</comment>
<keyword evidence="12" id="KW-1185">Reference proteome</keyword>
<dbReference type="PANTHER" id="PTHR46683">
    <property type="entry name" value="OROTATE PHOSPHORIBOSYLTRANSFERASE 1-RELATED"/>
    <property type="match status" value="1"/>
</dbReference>
<dbReference type="FunFam" id="3.40.50.2020:FF:000008">
    <property type="entry name" value="Orotate phosphoribosyltransferase"/>
    <property type="match status" value="1"/>
</dbReference>
<gene>
    <name evidence="11" type="ORF">INT43_007032</name>
</gene>
<feature type="region of interest" description="Disordered" evidence="9">
    <location>
        <begin position="1"/>
        <end position="97"/>
    </location>
</feature>
<accession>A0A8H7UGF0</accession>
<dbReference type="Proteomes" id="UP000654370">
    <property type="component" value="Unassembled WGS sequence"/>
</dbReference>
<evidence type="ECO:0000256" key="8">
    <source>
        <dbReference type="ARBA" id="ARBA00022975"/>
    </source>
</evidence>
<evidence type="ECO:0000256" key="7">
    <source>
        <dbReference type="ARBA" id="ARBA00022679"/>
    </source>
</evidence>
<dbReference type="OrthoDB" id="5553476at2759"/>
<dbReference type="SUPFAM" id="SSF53271">
    <property type="entry name" value="PRTase-like"/>
    <property type="match status" value="1"/>
</dbReference>
<organism evidence="11 12">
    <name type="scientific">Mortierella isabellina</name>
    <name type="common">Filamentous fungus</name>
    <name type="synonym">Umbelopsis isabellina</name>
    <dbReference type="NCBI Taxonomy" id="91625"/>
    <lineage>
        <taxon>Eukaryota</taxon>
        <taxon>Fungi</taxon>
        <taxon>Fungi incertae sedis</taxon>
        <taxon>Mucoromycota</taxon>
        <taxon>Mucoromycotina</taxon>
        <taxon>Umbelopsidomycetes</taxon>
        <taxon>Umbelopsidales</taxon>
        <taxon>Umbelopsidaceae</taxon>
        <taxon>Umbelopsis</taxon>
    </lineage>
</organism>
<dbReference type="InterPro" id="IPR023031">
    <property type="entry name" value="OPRT"/>
</dbReference>
<dbReference type="GO" id="GO:0005737">
    <property type="term" value="C:cytoplasm"/>
    <property type="evidence" value="ECO:0007669"/>
    <property type="project" value="TreeGrafter"/>
</dbReference>
<dbReference type="EC" id="2.4.2.10" evidence="5"/>
<comment type="subunit">
    <text evidence="4">Homodimer.</text>
</comment>
<name>A0A8H7UGF0_MORIS</name>
<reference evidence="11" key="1">
    <citation type="submission" date="2020-12" db="EMBL/GenBank/DDBJ databases">
        <title>Metabolic potential, ecology and presence of endohyphal bacteria is reflected in genomic diversity of Mucoromycotina.</title>
        <authorList>
            <person name="Muszewska A."/>
            <person name="Okrasinska A."/>
            <person name="Steczkiewicz K."/>
            <person name="Drgas O."/>
            <person name="Orlowska M."/>
            <person name="Perlinska-Lenart U."/>
            <person name="Aleksandrzak-Piekarczyk T."/>
            <person name="Szatraj K."/>
            <person name="Zielenkiewicz U."/>
            <person name="Pilsyk S."/>
            <person name="Malc E."/>
            <person name="Mieczkowski P."/>
            <person name="Kruszewska J.S."/>
            <person name="Biernat P."/>
            <person name="Pawlowska J."/>
        </authorList>
    </citation>
    <scope>NUCLEOTIDE SEQUENCE</scope>
    <source>
        <strain evidence="11">WA0000067209</strain>
    </source>
</reference>
<proteinExistence type="inferred from homology"/>
<evidence type="ECO:0000256" key="1">
    <source>
        <dbReference type="ARBA" id="ARBA00003769"/>
    </source>
</evidence>
<feature type="domain" description="Phosphoribosyltransferase" evidence="10">
    <location>
        <begin position="283"/>
        <end position="396"/>
    </location>
</feature>
<dbReference type="Gene3D" id="3.40.50.2020">
    <property type="match status" value="1"/>
</dbReference>
<feature type="region of interest" description="Disordered" evidence="9">
    <location>
        <begin position="178"/>
        <end position="219"/>
    </location>
</feature>
<dbReference type="GO" id="GO:0006207">
    <property type="term" value="P:'de novo' pyrimidine nucleobase biosynthetic process"/>
    <property type="evidence" value="ECO:0007669"/>
    <property type="project" value="TreeGrafter"/>
</dbReference>
<protein>
    <recommendedName>
        <fullName evidence="5">orotate phosphoribosyltransferase</fullName>
        <ecNumber evidence="5">2.4.2.10</ecNumber>
    </recommendedName>
</protein>
<comment type="function">
    <text evidence="1">Catalyzes the transfer of a ribosyl phosphate group from 5-phosphoribose 1-diphosphate to orotate, leading to the formation of orotidine monophosphate (OMP).</text>
</comment>
<keyword evidence="7" id="KW-0808">Transferase</keyword>
<dbReference type="InterPro" id="IPR004467">
    <property type="entry name" value="Or_phspho_trans_dom"/>
</dbReference>
<comment type="caution">
    <text evidence="11">The sequence shown here is derived from an EMBL/GenBank/DDBJ whole genome shotgun (WGS) entry which is preliminary data.</text>
</comment>
<dbReference type="HAMAP" id="MF_01208">
    <property type="entry name" value="PyrE"/>
    <property type="match status" value="1"/>
</dbReference>
<dbReference type="InterPro" id="IPR029057">
    <property type="entry name" value="PRTase-like"/>
</dbReference>
<dbReference type="AlphaFoldDB" id="A0A8H7UGF0"/>
<sequence>MQAFKAGMPEADNAVNWNQQPGVVPQKDHAAAPGPFDDGKAPMSSEQVHANAEYETKEQEGNLMDTDADDAGQDIPPQHDWNGDHEPKTNHPQQIDDDSNWKEEEHIDKQLQHSASGHHSLLWLIAVAFALVILYRANSKSSQAKNSILPLHQNANAGFYSTDIKPQPLMTSPVQDPTIDAKSNRLHPSAARGHHRKTSSISAHLSPRPTSRPASGNDLWSGDWKEGKECTYTYRLLEMKDYQREFIEFCLANDVLKFGSFTLKSGRVSPYFFNAGLFNSGKSIASIGRFYSAAILDQGFKYDVLFGPAYKGVPLVVASSIALYSEHQIDAPYSFNRKEKKDHGEGGSIVGTPLVGEILVVDDVITAGTAINESIEIIKQANAKLSGVIVAVDRAEIAPDGSGKSAIQAVEEKNSVPVSAIITMDHIIEFMTEKGTYGPQLEQMKEYKAQYGVKK</sequence>
<dbReference type="NCBIfam" id="TIGR00336">
    <property type="entry name" value="pyrE"/>
    <property type="match status" value="1"/>
</dbReference>